<organism evidence="2 3">
    <name type="scientific">Daphnia magna</name>
    <dbReference type="NCBI Taxonomy" id="35525"/>
    <lineage>
        <taxon>Eukaryota</taxon>
        <taxon>Metazoa</taxon>
        <taxon>Ecdysozoa</taxon>
        <taxon>Arthropoda</taxon>
        <taxon>Crustacea</taxon>
        <taxon>Branchiopoda</taxon>
        <taxon>Diplostraca</taxon>
        <taxon>Cladocera</taxon>
        <taxon>Anomopoda</taxon>
        <taxon>Daphniidae</taxon>
        <taxon>Daphnia</taxon>
    </lineage>
</organism>
<accession>A0A162NCR1</accession>
<evidence type="ECO:0000256" key="1">
    <source>
        <dbReference type="SAM" id="MobiDB-lite"/>
    </source>
</evidence>
<evidence type="ECO:0000313" key="3">
    <source>
        <dbReference type="Proteomes" id="UP000076858"/>
    </source>
</evidence>
<evidence type="ECO:0000313" key="2">
    <source>
        <dbReference type="EMBL" id="KZS17861.1"/>
    </source>
</evidence>
<gene>
    <name evidence="2" type="ORF">APZ42_015876</name>
</gene>
<sequence>MSPFVVVGCFQKNVFVLPSPPPIIDQTGKVECLSEQPSIEPFSFRFVPTCRRTDSAIHSPLVTPLDSHTPLSCAYSSADLECSRESLIILGLSTAPTLSLSPSARSKQKNKRKERKACP</sequence>
<dbReference type="Proteomes" id="UP000076858">
    <property type="component" value="Unassembled WGS sequence"/>
</dbReference>
<proteinExistence type="predicted"/>
<keyword evidence="3" id="KW-1185">Reference proteome</keyword>
<protein>
    <submittedName>
        <fullName evidence="2">Uncharacterized protein</fullName>
    </submittedName>
</protein>
<feature type="region of interest" description="Disordered" evidence="1">
    <location>
        <begin position="97"/>
        <end position="119"/>
    </location>
</feature>
<dbReference type="AlphaFoldDB" id="A0A162NCR1"/>
<comment type="caution">
    <text evidence="2">The sequence shown here is derived from an EMBL/GenBank/DDBJ whole genome shotgun (WGS) entry which is preliminary data.</text>
</comment>
<name>A0A162NCR1_9CRUS</name>
<reference evidence="2 3" key="1">
    <citation type="submission" date="2016-03" db="EMBL/GenBank/DDBJ databases">
        <title>EvidentialGene: Evidence-directed Construction of Genes on Genomes.</title>
        <authorList>
            <person name="Gilbert D.G."/>
            <person name="Choi J.-H."/>
            <person name="Mockaitis K."/>
            <person name="Colbourne J."/>
            <person name="Pfrender M."/>
        </authorList>
    </citation>
    <scope>NUCLEOTIDE SEQUENCE [LARGE SCALE GENOMIC DNA]</scope>
    <source>
        <strain evidence="2 3">Xinb3</strain>
        <tissue evidence="2">Complete organism</tissue>
    </source>
</reference>
<dbReference type="EMBL" id="LRGB01000568">
    <property type="protein sequence ID" value="KZS17861.1"/>
    <property type="molecule type" value="Genomic_DNA"/>
</dbReference>
<feature type="compositionally biased region" description="Basic residues" evidence="1">
    <location>
        <begin position="106"/>
        <end position="119"/>
    </location>
</feature>